<reference evidence="1 2" key="1">
    <citation type="journal article" date="2013" name="Proc. Natl. Acad. Sci. U.S.A.">
        <title>Genome of an arbuscular mycorrhizal fungus provides insight into the oldest plant symbiosis.</title>
        <authorList>
            <person name="Tisserant E."/>
            <person name="Malbreil M."/>
            <person name="Kuo A."/>
            <person name="Kohler A."/>
            <person name="Symeonidi A."/>
            <person name="Balestrini R."/>
            <person name="Charron P."/>
            <person name="Duensing N."/>
            <person name="Frei Dit Frey N."/>
            <person name="Gianinazzi-Pearson V."/>
            <person name="Gilbert L.B."/>
            <person name="Handa Y."/>
            <person name="Herr J.R."/>
            <person name="Hijri M."/>
            <person name="Koul R."/>
            <person name="Kawaguchi M."/>
            <person name="Krajinski F."/>
            <person name="Lammers P.J."/>
            <person name="Masclaux F.G."/>
            <person name="Murat C."/>
            <person name="Morin E."/>
            <person name="Ndikumana S."/>
            <person name="Pagni M."/>
            <person name="Petitpierre D."/>
            <person name="Requena N."/>
            <person name="Rosikiewicz P."/>
            <person name="Riley R."/>
            <person name="Saito K."/>
            <person name="San Clemente H."/>
            <person name="Shapiro H."/>
            <person name="van Tuinen D."/>
            <person name="Becard G."/>
            <person name="Bonfante P."/>
            <person name="Paszkowski U."/>
            <person name="Shachar-Hill Y.Y."/>
            <person name="Tuskan G.A."/>
            <person name="Young P.W."/>
            <person name="Sanders I.R."/>
            <person name="Henrissat B."/>
            <person name="Rensing S.A."/>
            <person name="Grigoriev I.V."/>
            <person name="Corradi N."/>
            <person name="Roux C."/>
            <person name="Martin F."/>
        </authorList>
    </citation>
    <scope>NUCLEOTIDE SEQUENCE [LARGE SCALE GENOMIC DNA]</scope>
    <source>
        <strain evidence="1 2">DAOM 197198</strain>
    </source>
</reference>
<evidence type="ECO:0000313" key="2">
    <source>
        <dbReference type="Proteomes" id="UP000018888"/>
    </source>
</evidence>
<accession>A0A2P4PIU7</accession>
<keyword evidence="2" id="KW-1185">Reference proteome</keyword>
<reference evidence="1 2" key="2">
    <citation type="journal article" date="2018" name="New Phytol.">
        <title>High intraspecific genome diversity in the model arbuscular mycorrhizal symbiont Rhizophagus irregularis.</title>
        <authorList>
            <person name="Chen E.C.H."/>
            <person name="Morin E."/>
            <person name="Beaudet D."/>
            <person name="Noel J."/>
            <person name="Yildirir G."/>
            <person name="Ndikumana S."/>
            <person name="Charron P."/>
            <person name="St-Onge C."/>
            <person name="Giorgi J."/>
            <person name="Kruger M."/>
            <person name="Marton T."/>
            <person name="Ropars J."/>
            <person name="Grigoriev I.V."/>
            <person name="Hainaut M."/>
            <person name="Henrissat B."/>
            <person name="Roux C."/>
            <person name="Martin F."/>
            <person name="Corradi N."/>
        </authorList>
    </citation>
    <scope>NUCLEOTIDE SEQUENCE [LARGE SCALE GENOMIC DNA]</scope>
    <source>
        <strain evidence="1 2">DAOM 197198</strain>
    </source>
</reference>
<dbReference type="EMBL" id="AUPC02000217">
    <property type="protein sequence ID" value="POG65313.1"/>
    <property type="molecule type" value="Genomic_DNA"/>
</dbReference>
<proteinExistence type="predicted"/>
<name>A0A2P4PIU7_RHIID</name>
<dbReference type="VEuPathDB" id="FungiDB:RhiirFUN_016193"/>
<sequence length="148" mass="16765">MVRVIVLISLPSMYTLNGRLSDLNFGPELWNGTVPGLEFQSGTLEWNNPECYEMTSQVTRETFEPALSNATVQLMILINGPDIEDFDFEKAYDNWINLKARRMQNSKNFAVSIVVALLKDLTGVDNFNKGSDRGMEPIFRDQRIPESG</sequence>
<organism evidence="1 2">
    <name type="scientific">Rhizophagus irregularis (strain DAOM 181602 / DAOM 197198 / MUCL 43194)</name>
    <name type="common">Arbuscular mycorrhizal fungus</name>
    <name type="synonym">Glomus intraradices</name>
    <dbReference type="NCBI Taxonomy" id="747089"/>
    <lineage>
        <taxon>Eukaryota</taxon>
        <taxon>Fungi</taxon>
        <taxon>Fungi incertae sedis</taxon>
        <taxon>Mucoromycota</taxon>
        <taxon>Glomeromycotina</taxon>
        <taxon>Glomeromycetes</taxon>
        <taxon>Glomerales</taxon>
        <taxon>Glomeraceae</taxon>
        <taxon>Rhizophagus</taxon>
    </lineage>
</organism>
<dbReference type="Proteomes" id="UP000018888">
    <property type="component" value="Unassembled WGS sequence"/>
</dbReference>
<dbReference type="AlphaFoldDB" id="A0A2P4PIU7"/>
<evidence type="ECO:0000313" key="1">
    <source>
        <dbReference type="EMBL" id="POG65313.1"/>
    </source>
</evidence>
<protein>
    <submittedName>
        <fullName evidence="1">Uncharacterized protein</fullName>
    </submittedName>
</protein>
<gene>
    <name evidence="1" type="ORF">GLOIN_2v1781849</name>
</gene>
<comment type="caution">
    <text evidence="1">The sequence shown here is derived from an EMBL/GenBank/DDBJ whole genome shotgun (WGS) entry which is preliminary data.</text>
</comment>